<evidence type="ECO:0000313" key="2">
    <source>
        <dbReference type="Proteomes" id="UP000002350"/>
    </source>
</evidence>
<organism evidence="1 2">
    <name type="scientific">Shewanella violacea (strain JCM 10179 / CIP 106290 / LMG 19151 / DSS12)</name>
    <dbReference type="NCBI Taxonomy" id="637905"/>
    <lineage>
        <taxon>Bacteria</taxon>
        <taxon>Pseudomonadati</taxon>
        <taxon>Pseudomonadota</taxon>
        <taxon>Gammaproteobacteria</taxon>
        <taxon>Alteromonadales</taxon>
        <taxon>Shewanellaceae</taxon>
        <taxon>Shewanella</taxon>
    </lineage>
</organism>
<dbReference type="InterPro" id="IPR003737">
    <property type="entry name" value="GlcNAc_PI_deacetylase-related"/>
</dbReference>
<dbReference type="GO" id="GO:0016811">
    <property type="term" value="F:hydrolase activity, acting on carbon-nitrogen (but not peptide) bonds, in linear amides"/>
    <property type="evidence" value="ECO:0007669"/>
    <property type="project" value="TreeGrafter"/>
</dbReference>
<dbReference type="PANTHER" id="PTHR12993">
    <property type="entry name" value="N-ACETYLGLUCOSAMINYL-PHOSPHATIDYLINOSITOL DE-N-ACETYLASE-RELATED"/>
    <property type="match status" value="1"/>
</dbReference>
<accession>D4ZCG1</accession>
<name>D4ZCG1_SHEVD</name>
<dbReference type="SUPFAM" id="SSF102588">
    <property type="entry name" value="LmbE-like"/>
    <property type="match status" value="1"/>
</dbReference>
<dbReference type="Proteomes" id="UP000002350">
    <property type="component" value="Chromosome"/>
</dbReference>
<evidence type="ECO:0008006" key="3">
    <source>
        <dbReference type="Google" id="ProtNLM"/>
    </source>
</evidence>
<dbReference type="PANTHER" id="PTHR12993:SF11">
    <property type="entry name" value="N-ACETYLGLUCOSAMINYL-PHOSPHATIDYLINOSITOL DE-N-ACETYLASE"/>
    <property type="match status" value="1"/>
</dbReference>
<dbReference type="HOGENOM" id="CLU_049311_4_1_6"/>
<gene>
    <name evidence="1" type="ordered locus">SVI_3735</name>
</gene>
<dbReference type="InterPro" id="IPR024078">
    <property type="entry name" value="LmbE-like_dom_sf"/>
</dbReference>
<reference evidence="2" key="1">
    <citation type="journal article" date="2010" name="Mol. Biosyst.">
        <title>Complete genome sequence and comparative analysis of Shewanella violacea, a psychrophilic and piezophilic bacterium from deep sea floor sediments.</title>
        <authorList>
            <person name="Aono E."/>
            <person name="Baba T."/>
            <person name="Ara T."/>
            <person name="Nishi T."/>
            <person name="Nakamichi T."/>
            <person name="Inamoto E."/>
            <person name="Toyonaga H."/>
            <person name="Hasegawa M."/>
            <person name="Takai Y."/>
            <person name="Okumura Y."/>
            <person name="Baba M."/>
            <person name="Tomita M."/>
            <person name="Kato C."/>
            <person name="Oshima T."/>
            <person name="Nakasone K."/>
            <person name="Mori H."/>
        </authorList>
    </citation>
    <scope>NUCLEOTIDE SEQUENCE [LARGE SCALE GENOMIC DNA]</scope>
    <source>
        <strain evidence="2">JCM 10179 / CIP 106290 / LMG 19151 / DSS12</strain>
    </source>
</reference>
<dbReference type="eggNOG" id="COG2120">
    <property type="taxonomic scope" value="Bacteria"/>
</dbReference>
<evidence type="ECO:0000313" key="1">
    <source>
        <dbReference type="EMBL" id="BAJ03706.1"/>
    </source>
</evidence>
<sequence>MLFLVILLCSCHLIEENNITKPRAILVLLAHPDDETWVSGTLAKLAANGFKVIPVYATSGDRGTDHSGKNLSGDALAKVREAEAVAACEVLGLEAPIFLRFADGSLALQSQRLVKEIQAMVEEIRPVAVLSFGPGGVTGNRDHIAVSTLVSQYFPMQAVYFAVSDTQAENLTASALKFGLDYRVAAPIPDQEVRVRVQLDDFAAVRALAMAKHVTQFPPVMINAFADYIESAVVEELVIPEVTQVSSEFVELLKR</sequence>
<dbReference type="KEGG" id="svo:SVI_3735"/>
<proteinExistence type="predicted"/>
<keyword evidence="2" id="KW-1185">Reference proteome</keyword>
<dbReference type="Pfam" id="PF02585">
    <property type="entry name" value="PIG-L"/>
    <property type="match status" value="1"/>
</dbReference>
<dbReference type="EMBL" id="AP011177">
    <property type="protein sequence ID" value="BAJ03706.1"/>
    <property type="molecule type" value="Genomic_DNA"/>
</dbReference>
<dbReference type="AlphaFoldDB" id="D4ZCG1"/>
<protein>
    <recommendedName>
        <fullName evidence="3">PIG-L family deacetylase</fullName>
    </recommendedName>
</protein>
<dbReference type="Gene3D" id="3.40.50.10320">
    <property type="entry name" value="LmbE-like"/>
    <property type="match status" value="1"/>
</dbReference>
<dbReference type="STRING" id="637905.SVI_3735"/>